<protein>
    <submittedName>
        <fullName evidence="3">Secreted protein</fullName>
    </submittedName>
</protein>
<keyword evidence="1" id="KW-0812">Transmembrane</keyword>
<organism evidence="2 3">
    <name type="scientific">Macrostomum lignano</name>
    <dbReference type="NCBI Taxonomy" id="282301"/>
    <lineage>
        <taxon>Eukaryota</taxon>
        <taxon>Metazoa</taxon>
        <taxon>Spiralia</taxon>
        <taxon>Lophotrochozoa</taxon>
        <taxon>Platyhelminthes</taxon>
        <taxon>Rhabditophora</taxon>
        <taxon>Macrostomorpha</taxon>
        <taxon>Macrostomida</taxon>
        <taxon>Macrostomidae</taxon>
        <taxon>Macrostomum</taxon>
    </lineage>
</organism>
<keyword evidence="1" id="KW-0472">Membrane</keyword>
<keyword evidence="1" id="KW-1133">Transmembrane helix</keyword>
<dbReference type="WBParaSite" id="maker-uti_cns_0016567-snap-gene-0.6-mRNA-1">
    <property type="protein sequence ID" value="maker-uti_cns_0016567-snap-gene-0.6-mRNA-1"/>
    <property type="gene ID" value="maker-uti_cns_0016567-snap-gene-0.6"/>
</dbReference>
<reference evidence="3" key="1">
    <citation type="submission" date="2016-11" db="UniProtKB">
        <authorList>
            <consortium name="WormBaseParasite"/>
        </authorList>
    </citation>
    <scope>IDENTIFICATION</scope>
</reference>
<sequence length="102" mass="11922">MCQIIRLKCRASLGTAALRTACFTLGDKLIFKLSNFDYKLMNCTRCGINNELFSCSWYFSFNDFFFLFAHLLFAVLYYLFTKILCDGFFSIQMSMVHIKTVE</sequence>
<accession>A0A1I8ITY2</accession>
<evidence type="ECO:0000256" key="1">
    <source>
        <dbReference type="SAM" id="Phobius"/>
    </source>
</evidence>
<dbReference type="AlphaFoldDB" id="A0A1I8ITY2"/>
<evidence type="ECO:0000313" key="3">
    <source>
        <dbReference type="WBParaSite" id="maker-uti_cns_0016567-snap-gene-0.6-mRNA-1"/>
    </source>
</evidence>
<proteinExistence type="predicted"/>
<feature type="transmembrane region" description="Helical" evidence="1">
    <location>
        <begin position="64"/>
        <end position="85"/>
    </location>
</feature>
<evidence type="ECO:0000313" key="2">
    <source>
        <dbReference type="Proteomes" id="UP000095280"/>
    </source>
</evidence>
<dbReference type="Proteomes" id="UP000095280">
    <property type="component" value="Unplaced"/>
</dbReference>
<name>A0A1I8ITY2_9PLAT</name>
<keyword evidence="2" id="KW-1185">Reference proteome</keyword>